<feature type="compositionally biased region" description="Polar residues" evidence="1">
    <location>
        <begin position="42"/>
        <end position="51"/>
    </location>
</feature>
<evidence type="ECO:0000313" key="3">
    <source>
        <dbReference type="Proteomes" id="UP001050691"/>
    </source>
</evidence>
<feature type="region of interest" description="Disordered" evidence="1">
    <location>
        <begin position="1"/>
        <end position="51"/>
    </location>
</feature>
<accession>A0AAV5AFF0</accession>
<proteinExistence type="predicted"/>
<reference evidence="2" key="1">
    <citation type="submission" date="2021-10" db="EMBL/GenBank/DDBJ databases">
        <title>De novo Genome Assembly of Clathrus columnatus (Basidiomycota, Fungi) Using Illumina and Nanopore Sequence Data.</title>
        <authorList>
            <person name="Ogiso-Tanaka E."/>
            <person name="Itagaki H."/>
            <person name="Hosoya T."/>
            <person name="Hosaka K."/>
        </authorList>
    </citation>
    <scope>NUCLEOTIDE SEQUENCE</scope>
    <source>
        <strain evidence="2">MO-923</strain>
    </source>
</reference>
<evidence type="ECO:0000256" key="1">
    <source>
        <dbReference type="SAM" id="MobiDB-lite"/>
    </source>
</evidence>
<dbReference type="Proteomes" id="UP001050691">
    <property type="component" value="Unassembled WGS sequence"/>
</dbReference>
<dbReference type="AlphaFoldDB" id="A0AAV5AFF0"/>
<keyword evidence="3" id="KW-1185">Reference proteome</keyword>
<sequence>MKKLWQIGLDRKKAVSGKKPRVSPESKEEGQLQSAFMKPPSIDSNELGSSVQAASQDLKNIHTITGKRLEHEDKPGHYDRVSKNVIGRLSIFNDLVQKFADKSQRKFKVTRPINRFYPVSQNKPKNALILSGAMLKNKTSVRMR</sequence>
<dbReference type="EMBL" id="BPWL01000005">
    <property type="protein sequence ID" value="GJJ10675.1"/>
    <property type="molecule type" value="Genomic_DNA"/>
</dbReference>
<organism evidence="2 3">
    <name type="scientific">Clathrus columnatus</name>
    <dbReference type="NCBI Taxonomy" id="1419009"/>
    <lineage>
        <taxon>Eukaryota</taxon>
        <taxon>Fungi</taxon>
        <taxon>Dikarya</taxon>
        <taxon>Basidiomycota</taxon>
        <taxon>Agaricomycotina</taxon>
        <taxon>Agaricomycetes</taxon>
        <taxon>Phallomycetidae</taxon>
        <taxon>Phallales</taxon>
        <taxon>Clathraceae</taxon>
        <taxon>Clathrus</taxon>
    </lineage>
</organism>
<comment type="caution">
    <text evidence="2">The sequence shown here is derived from an EMBL/GenBank/DDBJ whole genome shotgun (WGS) entry which is preliminary data.</text>
</comment>
<protein>
    <submittedName>
        <fullName evidence="2">Uncharacterized protein</fullName>
    </submittedName>
</protein>
<evidence type="ECO:0000313" key="2">
    <source>
        <dbReference type="EMBL" id="GJJ10675.1"/>
    </source>
</evidence>
<gene>
    <name evidence="2" type="ORF">Clacol_004902</name>
</gene>
<name>A0AAV5AFF0_9AGAM</name>